<reference evidence="1" key="2">
    <citation type="journal article" date="2015" name="Data Brief">
        <title>Shoot transcriptome of the giant reed, Arundo donax.</title>
        <authorList>
            <person name="Barrero R.A."/>
            <person name="Guerrero F.D."/>
            <person name="Moolhuijzen P."/>
            <person name="Goolsby J.A."/>
            <person name="Tidwell J."/>
            <person name="Bellgard S.E."/>
            <person name="Bellgard M.I."/>
        </authorList>
    </citation>
    <scope>NUCLEOTIDE SEQUENCE</scope>
    <source>
        <tissue evidence="1">Shoot tissue taken approximately 20 cm above the soil surface</tissue>
    </source>
</reference>
<dbReference type="AlphaFoldDB" id="A0A0A9GPU1"/>
<protein>
    <submittedName>
        <fullName evidence="1">Uncharacterized protein</fullName>
    </submittedName>
</protein>
<accession>A0A0A9GPU1</accession>
<evidence type="ECO:0000313" key="1">
    <source>
        <dbReference type="EMBL" id="JAE27125.1"/>
    </source>
</evidence>
<proteinExistence type="predicted"/>
<name>A0A0A9GPU1_ARUDO</name>
<sequence length="38" mass="4367">MHNHQETLPLLVLHKITSFPLDSLSMVQEVNKIALQLQ</sequence>
<reference evidence="1" key="1">
    <citation type="submission" date="2014-09" db="EMBL/GenBank/DDBJ databases">
        <authorList>
            <person name="Magalhaes I.L.F."/>
            <person name="Oliveira U."/>
            <person name="Santos F.R."/>
            <person name="Vidigal T.H.D.A."/>
            <person name="Brescovit A.D."/>
            <person name="Santos A.J."/>
        </authorList>
    </citation>
    <scope>NUCLEOTIDE SEQUENCE</scope>
    <source>
        <tissue evidence="1">Shoot tissue taken approximately 20 cm above the soil surface</tissue>
    </source>
</reference>
<dbReference type="EMBL" id="GBRH01170771">
    <property type="protein sequence ID" value="JAE27125.1"/>
    <property type="molecule type" value="Transcribed_RNA"/>
</dbReference>
<organism evidence="1">
    <name type="scientific">Arundo donax</name>
    <name type="common">Giant reed</name>
    <name type="synonym">Donax arundinaceus</name>
    <dbReference type="NCBI Taxonomy" id="35708"/>
    <lineage>
        <taxon>Eukaryota</taxon>
        <taxon>Viridiplantae</taxon>
        <taxon>Streptophyta</taxon>
        <taxon>Embryophyta</taxon>
        <taxon>Tracheophyta</taxon>
        <taxon>Spermatophyta</taxon>
        <taxon>Magnoliopsida</taxon>
        <taxon>Liliopsida</taxon>
        <taxon>Poales</taxon>
        <taxon>Poaceae</taxon>
        <taxon>PACMAD clade</taxon>
        <taxon>Arundinoideae</taxon>
        <taxon>Arundineae</taxon>
        <taxon>Arundo</taxon>
    </lineage>
</organism>